<feature type="compositionally biased region" description="Low complexity" evidence="1">
    <location>
        <begin position="104"/>
        <end position="130"/>
    </location>
</feature>
<dbReference type="InterPro" id="IPR024368">
    <property type="entry name" value="Ecl1/2/3"/>
</dbReference>
<gene>
    <name evidence="2" type="ORF">B0A55_00558</name>
</gene>
<dbReference type="Proteomes" id="UP000309340">
    <property type="component" value="Unassembled WGS sequence"/>
</dbReference>
<dbReference type="Pfam" id="PF12855">
    <property type="entry name" value="Ecl1"/>
    <property type="match status" value="1"/>
</dbReference>
<feature type="region of interest" description="Disordered" evidence="1">
    <location>
        <begin position="75"/>
        <end position="141"/>
    </location>
</feature>
<evidence type="ECO:0000256" key="1">
    <source>
        <dbReference type="SAM" id="MobiDB-lite"/>
    </source>
</evidence>
<comment type="caution">
    <text evidence="2">The sequence shown here is derived from an EMBL/GenBank/DDBJ whole genome shotgun (WGS) entry which is preliminary data.</text>
</comment>
<accession>A0A4U0Y735</accession>
<reference evidence="2 3" key="1">
    <citation type="submission" date="2017-03" db="EMBL/GenBank/DDBJ databases">
        <title>Genomes of endolithic fungi from Antarctica.</title>
        <authorList>
            <person name="Coleine C."/>
            <person name="Masonjones S."/>
            <person name="Stajich J.E."/>
        </authorList>
    </citation>
    <scope>NUCLEOTIDE SEQUENCE [LARGE SCALE GENOMIC DNA]</scope>
    <source>
        <strain evidence="2 3">CCFEE 5184</strain>
    </source>
</reference>
<evidence type="ECO:0000313" key="2">
    <source>
        <dbReference type="EMBL" id="TKA83465.1"/>
    </source>
</evidence>
<dbReference type="OrthoDB" id="2563506at2759"/>
<dbReference type="EMBL" id="NAJQ01000008">
    <property type="protein sequence ID" value="TKA83465.1"/>
    <property type="molecule type" value="Genomic_DNA"/>
</dbReference>
<keyword evidence="3" id="KW-1185">Reference proteome</keyword>
<protein>
    <submittedName>
        <fullName evidence="2">Uncharacterized protein</fullName>
    </submittedName>
</protein>
<proteinExistence type="predicted"/>
<evidence type="ECO:0000313" key="3">
    <source>
        <dbReference type="Proteomes" id="UP000309340"/>
    </source>
</evidence>
<dbReference type="AlphaFoldDB" id="A0A4U0Y735"/>
<name>A0A4U0Y735_9PEZI</name>
<sequence>MDCFHDFCLACDKESNGPYCSQACRMADLERASPAALPSSTSPSQAVTARLSWSSLSPTAGSAYVLQPAYDFTDKTGSQSVGLEHRPQTSYFMRYPTEQASDEASPQRSLTPSSSRSSLSSTASNGTPTSTGGGTSQQSRLELHDYFSSFVKAKAPQRRSSMK</sequence>
<organism evidence="2 3">
    <name type="scientific">Friedmanniomyces simplex</name>
    <dbReference type="NCBI Taxonomy" id="329884"/>
    <lineage>
        <taxon>Eukaryota</taxon>
        <taxon>Fungi</taxon>
        <taxon>Dikarya</taxon>
        <taxon>Ascomycota</taxon>
        <taxon>Pezizomycotina</taxon>
        <taxon>Dothideomycetes</taxon>
        <taxon>Dothideomycetidae</taxon>
        <taxon>Mycosphaerellales</taxon>
        <taxon>Teratosphaeriaceae</taxon>
        <taxon>Friedmanniomyces</taxon>
    </lineage>
</organism>